<comment type="similarity">
    <text evidence="5">Belongs to the NtaA/SnaA/DszA monooxygenase family.</text>
</comment>
<dbReference type="InterPro" id="IPR036661">
    <property type="entry name" value="Luciferase-like_sf"/>
</dbReference>
<feature type="domain" description="Luciferase-like" evidence="7">
    <location>
        <begin position="39"/>
        <end position="409"/>
    </location>
</feature>
<dbReference type="STRING" id="1849047.A0A3D8RM17"/>
<dbReference type="PANTHER" id="PTHR30011:SF16">
    <property type="entry name" value="C2H2 FINGER DOMAIN TRANSCRIPTION FACTOR (EUROFUNG)-RELATED"/>
    <property type="match status" value="1"/>
</dbReference>
<accession>A0A3D8RM17</accession>
<evidence type="ECO:0000256" key="2">
    <source>
        <dbReference type="ARBA" id="ARBA00022643"/>
    </source>
</evidence>
<keyword evidence="2" id="KW-0288">FMN</keyword>
<evidence type="ECO:0000256" key="1">
    <source>
        <dbReference type="ARBA" id="ARBA00022630"/>
    </source>
</evidence>
<keyword evidence="1" id="KW-0285">Flavoprotein</keyword>
<dbReference type="InterPro" id="IPR051260">
    <property type="entry name" value="Diverse_substr_monoxygenases"/>
</dbReference>
<dbReference type="SUPFAM" id="SSF51679">
    <property type="entry name" value="Bacterial luciferase-like"/>
    <property type="match status" value="1"/>
</dbReference>
<dbReference type="EMBL" id="PDLM01000006">
    <property type="protein sequence ID" value="RDW74841.1"/>
    <property type="molecule type" value="Genomic_DNA"/>
</dbReference>
<evidence type="ECO:0000256" key="6">
    <source>
        <dbReference type="SAM" id="MobiDB-lite"/>
    </source>
</evidence>
<evidence type="ECO:0000259" key="7">
    <source>
        <dbReference type="Pfam" id="PF00296"/>
    </source>
</evidence>
<evidence type="ECO:0000256" key="3">
    <source>
        <dbReference type="ARBA" id="ARBA00023002"/>
    </source>
</evidence>
<evidence type="ECO:0000313" key="9">
    <source>
        <dbReference type="Proteomes" id="UP000256645"/>
    </source>
</evidence>
<dbReference type="GO" id="GO:0004497">
    <property type="term" value="F:monooxygenase activity"/>
    <property type="evidence" value="ECO:0007669"/>
    <property type="project" value="UniProtKB-KW"/>
</dbReference>
<evidence type="ECO:0000256" key="5">
    <source>
        <dbReference type="ARBA" id="ARBA00033748"/>
    </source>
</evidence>
<reference evidence="8 9" key="1">
    <citation type="journal article" date="2018" name="IMA Fungus">
        <title>IMA Genome-F 9: Draft genome sequence of Annulohypoxylon stygium, Aspergillus mulundensis, Berkeleyomyces basicola (syn. Thielaviopsis basicola), Ceratocystis smalleyi, two Cercospora beticola strains, Coleophoma cylindrospora, Fusarium fracticaudum, Phialophora cf. hyalina, and Morchella septimelata.</title>
        <authorList>
            <person name="Wingfield B.D."/>
            <person name="Bills G.F."/>
            <person name="Dong Y."/>
            <person name="Huang W."/>
            <person name="Nel W.J."/>
            <person name="Swalarsk-Parry B.S."/>
            <person name="Vaghefi N."/>
            <person name="Wilken P.M."/>
            <person name="An Z."/>
            <person name="de Beer Z.W."/>
            <person name="De Vos L."/>
            <person name="Chen L."/>
            <person name="Duong T.A."/>
            <person name="Gao Y."/>
            <person name="Hammerbacher A."/>
            <person name="Kikkert J.R."/>
            <person name="Li Y."/>
            <person name="Li H."/>
            <person name="Li K."/>
            <person name="Li Q."/>
            <person name="Liu X."/>
            <person name="Ma X."/>
            <person name="Naidoo K."/>
            <person name="Pethybridge S.J."/>
            <person name="Sun J."/>
            <person name="Steenkamp E.T."/>
            <person name="van der Nest M.A."/>
            <person name="van Wyk S."/>
            <person name="Wingfield M.J."/>
            <person name="Xiong C."/>
            <person name="Yue Q."/>
            <person name="Zhang X."/>
        </authorList>
    </citation>
    <scope>NUCLEOTIDE SEQUENCE [LARGE SCALE GENOMIC DNA]</scope>
    <source>
        <strain evidence="8 9">BP6252</strain>
    </source>
</reference>
<dbReference type="Pfam" id="PF00296">
    <property type="entry name" value="Bac_luciferase"/>
    <property type="match status" value="1"/>
</dbReference>
<dbReference type="PANTHER" id="PTHR30011">
    <property type="entry name" value="ALKANESULFONATE MONOOXYGENASE-RELATED"/>
    <property type="match status" value="1"/>
</dbReference>
<protein>
    <submittedName>
        <fullName evidence="8">Bacterial luciferase-like protein</fullName>
    </submittedName>
</protein>
<comment type="caution">
    <text evidence="8">The sequence shown here is derived from an EMBL/GenBank/DDBJ whole genome shotgun (WGS) entry which is preliminary data.</text>
</comment>
<dbReference type="OrthoDB" id="5561043at2759"/>
<organism evidence="8 9">
    <name type="scientific">Coleophoma cylindrospora</name>
    <dbReference type="NCBI Taxonomy" id="1849047"/>
    <lineage>
        <taxon>Eukaryota</taxon>
        <taxon>Fungi</taxon>
        <taxon>Dikarya</taxon>
        <taxon>Ascomycota</taxon>
        <taxon>Pezizomycotina</taxon>
        <taxon>Leotiomycetes</taxon>
        <taxon>Helotiales</taxon>
        <taxon>Dermateaceae</taxon>
        <taxon>Coleophoma</taxon>
    </lineage>
</organism>
<dbReference type="AlphaFoldDB" id="A0A3D8RM17"/>
<feature type="region of interest" description="Disordered" evidence="6">
    <location>
        <begin position="491"/>
        <end position="553"/>
    </location>
</feature>
<keyword evidence="3" id="KW-0560">Oxidoreductase</keyword>
<dbReference type="InterPro" id="IPR016215">
    <property type="entry name" value="NTA_MOA"/>
</dbReference>
<gene>
    <name evidence="8" type="ORF">BP6252_05983</name>
</gene>
<dbReference type="InterPro" id="IPR011251">
    <property type="entry name" value="Luciferase-like_dom"/>
</dbReference>
<keyword evidence="9" id="KW-1185">Reference proteome</keyword>
<dbReference type="Gene3D" id="3.20.20.30">
    <property type="entry name" value="Luciferase-like domain"/>
    <property type="match status" value="1"/>
</dbReference>
<keyword evidence="4" id="KW-0503">Monooxygenase</keyword>
<name>A0A3D8RM17_9HELO</name>
<evidence type="ECO:0000256" key="4">
    <source>
        <dbReference type="ARBA" id="ARBA00023033"/>
    </source>
</evidence>
<proteinExistence type="inferred from homology"/>
<sequence length="564" mass="62795">MTAPKRQIQLNFFDTTCAGNNTMLGSWRDPKDAARNNKDRMEYYMWLAKIAEKGKISSIFFADVYAGHEVYGGTMEAQYTGGSQVGALDPVVMIGSMAAVTDSVSFVVTGSSTYIKPYMLARTWSSLDHITNGRVAWNIVTSYSNSSARAMGLDSIAPHDERYKIAEEYMEVVYRLWNYCWEDGAQIFDANKGPFGTAYDFSKIHKLQFEGKYHKLAGIHQTHPSPQRIPMLFQAGASKAGIQFAGKHAEGLFCVGATIERTKDYIRQVREVAVANGRSPDAVKFFLGITPIIGRTMEEANEKFEAMRKNLHVIGGLARFGGFTGVDLSSFPLDEPFEFKGDLTDVGIHSAIETLKANPDLDKFGKELPWTPRKIGEVMAVGSFNPIPVGTPEMVADVFQKWFEEAGVDGFNVSYVTNPQSYTDLVELLVPELQRRGIYWDDYAVPGGTMRENFYAKPGQCHLPDDHPSTQFRWNAPTSKTVEDPLEGFRWNSPKVAEPAPADPSDPLSGYRWKSPVPLPLSKTVEDPLKGFRWNSPKVEKPAPADPSDPLSGYRWKSLVSVKV</sequence>
<evidence type="ECO:0000313" key="8">
    <source>
        <dbReference type="EMBL" id="RDW74841.1"/>
    </source>
</evidence>
<dbReference type="GO" id="GO:0016705">
    <property type="term" value="F:oxidoreductase activity, acting on paired donors, with incorporation or reduction of molecular oxygen"/>
    <property type="evidence" value="ECO:0007669"/>
    <property type="project" value="InterPro"/>
</dbReference>
<dbReference type="NCBIfam" id="TIGR03860">
    <property type="entry name" value="FMN_nitrolo"/>
    <property type="match status" value="1"/>
</dbReference>
<dbReference type="Proteomes" id="UP000256645">
    <property type="component" value="Unassembled WGS sequence"/>
</dbReference>